<dbReference type="PROSITE" id="PS00625">
    <property type="entry name" value="RCC1_1"/>
    <property type="match status" value="1"/>
</dbReference>
<organism evidence="6 7">
    <name type="scientific">Jaminaea rosea</name>
    <dbReference type="NCBI Taxonomy" id="1569628"/>
    <lineage>
        <taxon>Eukaryota</taxon>
        <taxon>Fungi</taxon>
        <taxon>Dikarya</taxon>
        <taxon>Basidiomycota</taxon>
        <taxon>Ustilaginomycotina</taxon>
        <taxon>Exobasidiomycetes</taxon>
        <taxon>Microstromatales</taxon>
        <taxon>Microstromatales incertae sedis</taxon>
        <taxon>Jaminaea</taxon>
    </lineage>
</organism>
<dbReference type="PANTHER" id="PTHR45982:SF1">
    <property type="entry name" value="REGULATOR OF CHROMOSOME CONDENSATION"/>
    <property type="match status" value="1"/>
</dbReference>
<feature type="repeat" description="RCC1" evidence="3">
    <location>
        <begin position="547"/>
        <end position="600"/>
    </location>
</feature>
<name>A0A316UYQ7_9BASI</name>
<feature type="repeat" description="RCC1" evidence="3">
    <location>
        <begin position="110"/>
        <end position="172"/>
    </location>
</feature>
<dbReference type="RefSeq" id="XP_025365041.1">
    <property type="nucleotide sequence ID" value="XM_025505070.1"/>
</dbReference>
<dbReference type="InterPro" id="IPR058923">
    <property type="entry name" value="RCC1-like_dom"/>
</dbReference>
<reference evidence="6 7" key="1">
    <citation type="journal article" date="2018" name="Mol. Biol. Evol.">
        <title>Broad Genomic Sampling Reveals a Smut Pathogenic Ancestry of the Fungal Clade Ustilaginomycotina.</title>
        <authorList>
            <person name="Kijpornyongpan T."/>
            <person name="Mondo S.J."/>
            <person name="Barry K."/>
            <person name="Sandor L."/>
            <person name="Lee J."/>
            <person name="Lipzen A."/>
            <person name="Pangilinan J."/>
            <person name="LaButti K."/>
            <person name="Hainaut M."/>
            <person name="Henrissat B."/>
            <person name="Grigoriev I.V."/>
            <person name="Spatafora J.W."/>
            <person name="Aime M.C."/>
        </authorList>
    </citation>
    <scope>NUCLEOTIDE SEQUENCE [LARGE SCALE GENOMIC DNA]</scope>
    <source>
        <strain evidence="6 7">MCA 5214</strain>
    </source>
</reference>
<dbReference type="Pfam" id="PF25390">
    <property type="entry name" value="WD40_RLD"/>
    <property type="match status" value="1"/>
</dbReference>
<protein>
    <submittedName>
        <fullName evidence="6">RCC1/BLIP-II</fullName>
    </submittedName>
</protein>
<feature type="repeat" description="RCC1" evidence="3">
    <location>
        <begin position="366"/>
        <end position="426"/>
    </location>
</feature>
<sequence>MAPKAAPNGNGRKRSASAAIENKSKVAKRATTPSTPMAATKLRAGSLAPGTPTRRARQGPVYSVKQGINPLPAPVKPITLAELKAGLPIGFPATGASSSSSSSSSAALPRQLFVFGNGDMGQHGLGTDALDEIKRPRKHAWVADKIANGDFGVGGLEQIVAGGMHTLAIDGQGRVWSWGINDNAALGRSTTREPDVEAEVFETEPMLVEGLSPTGRGTLPGSKAAGGGTQGEVEQFRATRIAAGDSVSVALSEDGQVRVWGSFRSNDGLLGFDGQVGSSKTQFQPVSLPNLLQHSFVQVACGDDHVLALTTTGLVYSWGNGQQAQLGRRIIERRKINGLNPEKVGLRDIVLIGTGAYHSFAVDKKGQVYGWGLNSLRQVGIDTEEDIVPTPRLITALSPKSLSADGSVRVVSIEAGQHHSLFLLSDGRVFGCGRCDGCELGLAPEHEAMIEVKKMRDEWRETREELLKVETEAWQKRMEAKKASAGGSDVNAAMANVVSSDDLPPVMGPPPDEFIATPVHVPFPSGDSKIAYLSSGARHVLAVGTGGTLYSWGFGNQSQLGLGDEEAAQTPTEVKSKQFKGHKAVMVGAGGQHSTVLAVRDPDVTVD</sequence>
<feature type="repeat" description="RCC1" evidence="3">
    <location>
        <begin position="173"/>
        <end position="254"/>
    </location>
</feature>
<evidence type="ECO:0000313" key="6">
    <source>
        <dbReference type="EMBL" id="PWN30429.1"/>
    </source>
</evidence>
<evidence type="ECO:0000259" key="5">
    <source>
        <dbReference type="Pfam" id="PF25390"/>
    </source>
</evidence>
<dbReference type="GO" id="GO:0005085">
    <property type="term" value="F:guanyl-nucleotide exchange factor activity"/>
    <property type="evidence" value="ECO:0007669"/>
    <property type="project" value="TreeGrafter"/>
</dbReference>
<dbReference type="GeneID" id="37026893"/>
<evidence type="ECO:0000256" key="4">
    <source>
        <dbReference type="SAM" id="MobiDB-lite"/>
    </source>
</evidence>
<feature type="region of interest" description="Disordered" evidence="4">
    <location>
        <begin position="1"/>
        <end position="59"/>
    </location>
</feature>
<evidence type="ECO:0000256" key="1">
    <source>
        <dbReference type="ARBA" id="ARBA00022658"/>
    </source>
</evidence>
<keyword evidence="2" id="KW-0677">Repeat</keyword>
<dbReference type="AlphaFoldDB" id="A0A316UYQ7"/>
<dbReference type="GO" id="GO:0005737">
    <property type="term" value="C:cytoplasm"/>
    <property type="evidence" value="ECO:0007669"/>
    <property type="project" value="TreeGrafter"/>
</dbReference>
<dbReference type="Proteomes" id="UP000245884">
    <property type="component" value="Unassembled WGS sequence"/>
</dbReference>
<dbReference type="InterPro" id="IPR051553">
    <property type="entry name" value="Ran_GTPase-activating"/>
</dbReference>
<evidence type="ECO:0000313" key="7">
    <source>
        <dbReference type="Proteomes" id="UP000245884"/>
    </source>
</evidence>
<proteinExistence type="predicted"/>
<dbReference type="STRING" id="1569628.A0A316UYQ7"/>
<accession>A0A316UYQ7</accession>
<keyword evidence="1" id="KW-0344">Guanine-nucleotide releasing factor</keyword>
<feature type="domain" description="RCC1-like" evidence="5">
    <location>
        <begin position="111"/>
        <end position="595"/>
    </location>
</feature>
<dbReference type="PRINTS" id="PR00633">
    <property type="entry name" value="RCCNDNSATION"/>
</dbReference>
<keyword evidence="7" id="KW-1185">Reference proteome</keyword>
<dbReference type="Gene3D" id="2.130.10.30">
    <property type="entry name" value="Regulator of chromosome condensation 1/beta-lactamase-inhibitor protein II"/>
    <property type="match status" value="1"/>
</dbReference>
<dbReference type="OrthoDB" id="61110at2759"/>
<gene>
    <name evidence="6" type="ORF">BDZ90DRAFT_229451</name>
</gene>
<dbReference type="PROSITE" id="PS50012">
    <property type="entry name" value="RCC1_3"/>
    <property type="match status" value="6"/>
</dbReference>
<feature type="repeat" description="RCC1" evidence="3">
    <location>
        <begin position="255"/>
        <end position="312"/>
    </location>
</feature>
<dbReference type="SUPFAM" id="SSF50985">
    <property type="entry name" value="RCC1/BLIP-II"/>
    <property type="match status" value="1"/>
</dbReference>
<dbReference type="PROSITE" id="PS00626">
    <property type="entry name" value="RCC1_2"/>
    <property type="match status" value="1"/>
</dbReference>
<feature type="repeat" description="RCC1" evidence="3">
    <location>
        <begin position="313"/>
        <end position="365"/>
    </location>
</feature>
<dbReference type="EMBL" id="KZ819662">
    <property type="protein sequence ID" value="PWN30429.1"/>
    <property type="molecule type" value="Genomic_DNA"/>
</dbReference>
<dbReference type="InterPro" id="IPR000408">
    <property type="entry name" value="Reg_chr_condens"/>
</dbReference>
<feature type="region of interest" description="Disordered" evidence="4">
    <location>
        <begin position="209"/>
        <end position="229"/>
    </location>
</feature>
<evidence type="ECO:0000256" key="2">
    <source>
        <dbReference type="ARBA" id="ARBA00022737"/>
    </source>
</evidence>
<evidence type="ECO:0000256" key="3">
    <source>
        <dbReference type="PROSITE-ProRule" id="PRU00235"/>
    </source>
</evidence>
<dbReference type="InterPro" id="IPR009091">
    <property type="entry name" value="RCC1/BLIP-II"/>
</dbReference>
<dbReference type="PANTHER" id="PTHR45982">
    <property type="entry name" value="REGULATOR OF CHROMOSOME CONDENSATION"/>
    <property type="match status" value="1"/>
</dbReference>